<sequence length="206" mass="22030">MQIDHLVFAADDLETGRAWMERTLGVAPGGAGVHPLMGTHNALWSLGGCYLEVIAVDPTAEVTRPRWFGLDDPQVRASLRQGPRLLTWVARVDDLTHALGATALPLGEGVRVTRTGLHWDLSVRPDGALVEQGRAPTLIEWPADVTTPERSLPDSGITLERLTIAGASLDVQTLVREIEAVQCVASPSSSLSATFTTPRGPISLTS</sequence>
<evidence type="ECO:0000313" key="3">
    <source>
        <dbReference type="Proteomes" id="UP000500791"/>
    </source>
</evidence>
<dbReference type="Proteomes" id="UP000500791">
    <property type="component" value="Chromosome"/>
</dbReference>
<dbReference type="KEGG" id="mon:G8E03_09210"/>
<accession>A0A6G7VLK9</accession>
<keyword evidence="3" id="KW-1185">Reference proteome</keyword>
<evidence type="ECO:0000313" key="2">
    <source>
        <dbReference type="EMBL" id="QIK40929.1"/>
    </source>
</evidence>
<gene>
    <name evidence="2" type="ORF">G8E03_09210</name>
</gene>
<protein>
    <submittedName>
        <fullName evidence="2">VOC family protein</fullName>
    </submittedName>
</protein>
<reference evidence="2 3" key="1">
    <citation type="submission" date="2020-03" db="EMBL/GenBank/DDBJ databases">
        <title>Complete genome sequence of Monaibacterium sp. ALG8 with diverse plasmids.</title>
        <authorList>
            <person name="Sun C."/>
        </authorList>
    </citation>
    <scope>NUCLEOTIDE SEQUENCE [LARGE SCALE GENOMIC DNA]</scope>
    <source>
        <strain evidence="2 3">ALG8</strain>
    </source>
</reference>
<dbReference type="InterPro" id="IPR025870">
    <property type="entry name" value="Glyoxalase-like_dom"/>
</dbReference>
<dbReference type="Gene3D" id="3.10.180.10">
    <property type="entry name" value="2,3-Dihydroxybiphenyl 1,2-Dioxygenase, domain 1"/>
    <property type="match status" value="1"/>
</dbReference>
<proteinExistence type="predicted"/>
<organism evidence="2 3">
    <name type="scientific">Pontivivens nitratireducens</name>
    <dbReference type="NCBI Taxonomy" id="2758038"/>
    <lineage>
        <taxon>Bacteria</taxon>
        <taxon>Pseudomonadati</taxon>
        <taxon>Pseudomonadota</taxon>
        <taxon>Alphaproteobacteria</taxon>
        <taxon>Rhodobacterales</taxon>
        <taxon>Paracoccaceae</taxon>
        <taxon>Pontivivens</taxon>
    </lineage>
</organism>
<dbReference type="InterPro" id="IPR029068">
    <property type="entry name" value="Glyas_Bleomycin-R_OHBP_Dase"/>
</dbReference>
<dbReference type="SUPFAM" id="SSF54593">
    <property type="entry name" value="Glyoxalase/Bleomycin resistance protein/Dihydroxybiphenyl dioxygenase"/>
    <property type="match status" value="1"/>
</dbReference>
<dbReference type="Pfam" id="PF13468">
    <property type="entry name" value="Glyoxalase_3"/>
    <property type="match status" value="1"/>
</dbReference>
<dbReference type="EMBL" id="CP049811">
    <property type="protein sequence ID" value="QIK40929.1"/>
    <property type="molecule type" value="Genomic_DNA"/>
</dbReference>
<dbReference type="AlphaFoldDB" id="A0A6G7VLK9"/>
<evidence type="ECO:0000259" key="1">
    <source>
        <dbReference type="Pfam" id="PF13468"/>
    </source>
</evidence>
<feature type="domain" description="Glyoxalase-like" evidence="1">
    <location>
        <begin position="3"/>
        <end position="169"/>
    </location>
</feature>
<name>A0A6G7VLK9_9RHOB</name>